<feature type="domain" description="C2H2-type" evidence="12">
    <location>
        <begin position="498"/>
        <end position="525"/>
    </location>
</feature>
<dbReference type="SMART" id="SM00355">
    <property type="entry name" value="ZnF_C2H2"/>
    <property type="match status" value="47"/>
</dbReference>
<comment type="caution">
    <text evidence="13">The sequence shown here is derived from an EMBL/GenBank/DDBJ whole genome shotgun (WGS) entry which is preliminary data.</text>
</comment>
<evidence type="ECO:0000313" key="13">
    <source>
        <dbReference type="EMBL" id="KAK6469849.1"/>
    </source>
</evidence>
<feature type="region of interest" description="Disordered" evidence="11">
    <location>
        <begin position="1444"/>
        <end position="1489"/>
    </location>
</feature>
<evidence type="ECO:0000256" key="3">
    <source>
        <dbReference type="ARBA" id="ARBA00022737"/>
    </source>
</evidence>
<feature type="domain" description="C2H2-type" evidence="12">
    <location>
        <begin position="1091"/>
        <end position="1118"/>
    </location>
</feature>
<feature type="region of interest" description="Disordered" evidence="11">
    <location>
        <begin position="871"/>
        <end position="893"/>
    </location>
</feature>
<dbReference type="PROSITE" id="PS00028">
    <property type="entry name" value="ZINC_FINGER_C2H2_1"/>
    <property type="match status" value="31"/>
</dbReference>
<feature type="compositionally biased region" description="Low complexity" evidence="11">
    <location>
        <begin position="1546"/>
        <end position="1556"/>
    </location>
</feature>
<dbReference type="PROSITE" id="PS50157">
    <property type="entry name" value="ZINC_FINGER_C2H2_2"/>
    <property type="match status" value="42"/>
</dbReference>
<feature type="region of interest" description="Disordered" evidence="11">
    <location>
        <begin position="1236"/>
        <end position="1298"/>
    </location>
</feature>
<feature type="region of interest" description="Disordered" evidence="11">
    <location>
        <begin position="1381"/>
        <end position="1404"/>
    </location>
</feature>
<evidence type="ECO:0000256" key="4">
    <source>
        <dbReference type="ARBA" id="ARBA00022771"/>
    </source>
</evidence>
<dbReference type="Gene3D" id="3.30.160.60">
    <property type="entry name" value="Classic Zinc Finger"/>
    <property type="match status" value="31"/>
</dbReference>
<feature type="domain" description="C2H2-type" evidence="12">
    <location>
        <begin position="578"/>
        <end position="600"/>
    </location>
</feature>
<feature type="domain" description="C2H2-type" evidence="12">
    <location>
        <begin position="1119"/>
        <end position="1146"/>
    </location>
</feature>
<name>A0ABR0YBT6_HUSHU</name>
<protein>
    <recommendedName>
        <fullName evidence="12">C2H2-type domain-containing protein</fullName>
    </recommendedName>
</protein>
<feature type="domain" description="C2H2-type" evidence="12">
    <location>
        <begin position="898"/>
        <end position="925"/>
    </location>
</feature>
<dbReference type="EMBL" id="JAHFZB010000037">
    <property type="protein sequence ID" value="KAK6469849.1"/>
    <property type="molecule type" value="Genomic_DNA"/>
</dbReference>
<feature type="domain" description="C2H2-type" evidence="12">
    <location>
        <begin position="1912"/>
        <end position="1939"/>
    </location>
</feature>
<feature type="compositionally biased region" description="Basic and acidic residues" evidence="11">
    <location>
        <begin position="1869"/>
        <end position="1881"/>
    </location>
</feature>
<comment type="subcellular location">
    <subcellularLocation>
        <location evidence="1">Nucleus</location>
    </subcellularLocation>
</comment>
<feature type="compositionally biased region" description="Pro residues" evidence="11">
    <location>
        <begin position="1797"/>
        <end position="1822"/>
    </location>
</feature>
<feature type="domain" description="C2H2-type" evidence="12">
    <location>
        <begin position="2112"/>
        <end position="2139"/>
    </location>
</feature>
<evidence type="ECO:0000256" key="1">
    <source>
        <dbReference type="ARBA" id="ARBA00004123"/>
    </source>
</evidence>
<feature type="domain" description="C2H2-type" evidence="12">
    <location>
        <begin position="1853"/>
        <end position="1880"/>
    </location>
</feature>
<gene>
    <name evidence="13" type="ORF">HHUSO_G31390</name>
</gene>
<evidence type="ECO:0000256" key="5">
    <source>
        <dbReference type="ARBA" id="ARBA00022833"/>
    </source>
</evidence>
<feature type="region of interest" description="Disordered" evidence="11">
    <location>
        <begin position="666"/>
        <end position="695"/>
    </location>
</feature>
<keyword evidence="5" id="KW-0862">Zinc</keyword>
<keyword evidence="4 10" id="KW-0863">Zinc-finger</keyword>
<feature type="region of interest" description="Disordered" evidence="11">
    <location>
        <begin position="1774"/>
        <end position="1830"/>
    </location>
</feature>
<feature type="compositionally biased region" description="Polar residues" evidence="11">
    <location>
        <begin position="1236"/>
        <end position="1245"/>
    </location>
</feature>
<feature type="domain" description="C2H2-type" evidence="12">
    <location>
        <begin position="550"/>
        <end position="577"/>
    </location>
</feature>
<feature type="domain" description="C2H2-type" evidence="12">
    <location>
        <begin position="1703"/>
        <end position="1730"/>
    </location>
</feature>
<keyword evidence="2" id="KW-0479">Metal-binding</keyword>
<evidence type="ECO:0000313" key="14">
    <source>
        <dbReference type="Proteomes" id="UP001369086"/>
    </source>
</evidence>
<feature type="domain" description="C2H2-type" evidence="12">
    <location>
        <begin position="1160"/>
        <end position="1188"/>
    </location>
</feature>
<dbReference type="SUPFAM" id="SSF57667">
    <property type="entry name" value="beta-beta-alpha zinc fingers"/>
    <property type="match status" value="24"/>
</dbReference>
<feature type="compositionally biased region" description="Low complexity" evidence="11">
    <location>
        <begin position="1288"/>
        <end position="1298"/>
    </location>
</feature>
<evidence type="ECO:0000256" key="8">
    <source>
        <dbReference type="ARBA" id="ARBA00023163"/>
    </source>
</evidence>
<feature type="domain" description="C2H2-type" evidence="12">
    <location>
        <begin position="1568"/>
        <end position="1595"/>
    </location>
</feature>
<dbReference type="Pfam" id="PF00096">
    <property type="entry name" value="zf-C2H2"/>
    <property type="match status" value="15"/>
</dbReference>
<feature type="region of interest" description="Disordered" evidence="11">
    <location>
        <begin position="1537"/>
        <end position="1563"/>
    </location>
</feature>
<dbReference type="Pfam" id="PF13894">
    <property type="entry name" value="zf-C2H2_4"/>
    <property type="match status" value="1"/>
</dbReference>
<dbReference type="PANTHER" id="PTHR24399">
    <property type="entry name" value="ZINC FINGER AND BTB DOMAIN-CONTAINING"/>
    <property type="match status" value="1"/>
</dbReference>
<feature type="region of interest" description="Disordered" evidence="11">
    <location>
        <begin position="959"/>
        <end position="997"/>
    </location>
</feature>
<keyword evidence="6" id="KW-0805">Transcription regulation</keyword>
<feature type="domain" description="C2H2-type" evidence="12">
    <location>
        <begin position="698"/>
        <end position="725"/>
    </location>
</feature>
<feature type="domain" description="C2H2-type" evidence="12">
    <location>
        <begin position="444"/>
        <end position="471"/>
    </location>
</feature>
<feature type="domain" description="C2H2-type" evidence="12">
    <location>
        <begin position="1994"/>
        <end position="2021"/>
    </location>
</feature>
<evidence type="ECO:0000256" key="9">
    <source>
        <dbReference type="ARBA" id="ARBA00023242"/>
    </source>
</evidence>
<feature type="domain" description="C2H2-type" evidence="12">
    <location>
        <begin position="23"/>
        <end position="51"/>
    </location>
</feature>
<feature type="domain" description="C2H2-type" evidence="12">
    <location>
        <begin position="1206"/>
        <end position="1229"/>
    </location>
</feature>
<evidence type="ECO:0000259" key="12">
    <source>
        <dbReference type="PROSITE" id="PS50157"/>
    </source>
</evidence>
<feature type="region of interest" description="Disordered" evidence="11">
    <location>
        <begin position="521"/>
        <end position="544"/>
    </location>
</feature>
<feature type="region of interest" description="Disordered" evidence="11">
    <location>
        <begin position="1960"/>
        <end position="1989"/>
    </location>
</feature>
<sequence>MGRILFPVVALKRPRGPGAPESYDCDACGESFDDAEAVIAHHHGAHTEQRLYNCRECAGFFTSKSFVERHRCGEPPDSGPPPGFSSGRTSHSTREHLSKCRTADGRYKCSHCSKVFVKTYDLYSHERKHTGTTPFRCQDCGRYFSQGPNLKRHIETARAGGWRTGCVPRNGVKKPDEALVKKRTPGPRSFQESQRRRRLLAEMGAKGDLSEKYSRCYVRLVDFRKRKDRNNPQQQGSCPLAGKGPYECTECGLIFRMRNSLLAHSLVHGDKPPFRCFACVKTFETSSNRARHVAMNCRAGEGKQGQLLAKIKQVREANAELGPYRCPRCPMIFKYSFNRVRHMRHQCPYSLANKAELVVPNPNGAGDLYKCVLCPQLFTHPSNRNRHMRLSCKNARRKRDRLKSGAQKSAAAAVVVAAAAERMRRTKPQDSSAFRTSGDPAQPYACEFCGKKFRTGQECRVHRRIHTGERPYRCSFCGLRFIQSGHLRGHLRVHGKRYQCDKCKKVCDTLGELFKHKKVHRKLGPQGDEAETTAGGEGVPGGGPGEDRLYECETCKKSFSLASHLQRHSRSHAGQTAFKCSECGLVFGSARSLKMHWHKHRSFNLTCRFCSKAFSQRGSLIRHVRIHTGEKPFPCRQCGEFFQRWDSRKVHQLKCTGSKAAAAAASPSKSDAEKKAATMKGKEEGSNVDRKPAGTSDNKCKICLRSYSSFHSLSRHLNTHSAINRFFCSKCSKGFYRKDHHLIHELGCNGVPRKPRGSLKPFKCTICKTSLSRGDYLKCHMKKCAARRLLGGGGKRGGDSGPGQVVKHRQHKCPHCRVATMSRQSLVKHMRLHTGLSPFHCSRCGKGYNRKDRWRLHESYCNGQGGAAAAAPARKERKRSKDGRFEKQTDRETPAGQYRCKFCTKSFPGSKGLRRHILTHTDAKPYRCEKCESCFSRYDYLKVHLVRCRGERRWARAVERGARVPQEPADRTQEEEEAAKQNPGDDRLRKKAPEVSAGNEDGKLVRCTYCRRTFDRRSDLGRHVAMMHLTSKPFRCAWCGHTFTQQKGLRFHQKTCKAVKSGTGGGVGVGNTCRETSKLLQRIQTHYASQYECQFCAKRCMSKMILIRHLRTHTGEKPFGCSRCGEHFIRKDYLKNHLTKCSSRRAAGERLEGAGSRESALCDKCGEFFTSQSSLKAHQKSCVVLLKPPESASKTASAAAENQQVFICVECGEGFLNFIELRSHLQTEHWKVNHVQSDQPAQASERQAKVNGLLPRGVSVKQEPEDDGYELPTKSAENAPVPLPAPVLSPSSKPNKKASAATNTTCPYCFMKFSQNGALVTHMRMHTGEKPFVCACSAAFHRKDYLLKHAKVCKEARPFRCENCHQDFSRPDLLKRHLRRCASPVPKGGTPGPEGGPVKVKEEPQNEGDWLKIYSKNTVLVINSGPKATGTGVLQTRFSCKVGEQRNGGTEAPAPSSSSSSSSSSPPAEQRHSPRRAEKRYRLDLASPSETPKKKLECNLCGESFDLHKQLQKHKRKHSGLGPYKCAQCPRTFHYPSDLKRHTHSRGLGSSSSPSKRPNKDPAETVTHTCIFCEKQFANRKLLVRHREVHRYQTRFRCTRCDKSFTIRKSYLQHRRKHLAEEEEEEEEEERGKGKSRSYEDDSDSEPCLPCHVCGKSFASVAALEEHQRSHLGKKPHECGQCGQSFLQESQLRQHQRGHESPFQCGPCGRGLPSLLALRKHQRTHNAQRPFPCPQCPQRFRYQSHLRNHLETHSGEPFPCDLCGRTFAWKSTRDTHRKTHALQETTTDQPESAAPLWPSPPPPPPPSAIVPPPPSPPPPPPSSKDRPARGMGGLQRELAQLQQPGGGGEEWRFSCQICGKGFQYPSKLAEHQRHHDTERPFSGESQLQQHRLCHAPKNPEKKKQEEEKEKPYQCHTCDKRFQRKSNLTVHQKSHVGPTLYECTECGRGFQGMGAFKKHRCVRKKKRDSSRRQQQQSAGIQPGSDSDEEGFSSRFPCHVCGKSFSTFRKLEEHQRYHTGERPFECQECGKRFYQAGHLSKHRKTHGRQHQCEQCPRSFSTLQAYLQHQGLHGGEPRRPRRHRHQCQLCLKWFVTPSDLARHERTHAPKGQSVFQCDVCWMTFAQAAQLRAHRESHVGEVVYECPDCDMVFVSFQLLEQHQSVHQEGGGSAPSLNGSLPDPQNLRASDFLAADYGHGGGAVMMAQI</sequence>
<accession>A0ABR0YBT6</accession>
<feature type="domain" description="C2H2-type" evidence="12">
    <location>
        <begin position="2140"/>
        <end position="2162"/>
    </location>
</feature>
<dbReference type="Proteomes" id="UP001369086">
    <property type="component" value="Unassembled WGS sequence"/>
</dbReference>
<feature type="domain" description="C2H2-type" evidence="12">
    <location>
        <begin position="135"/>
        <end position="160"/>
    </location>
</feature>
<feature type="domain" description="C2H2-type" evidence="12">
    <location>
        <begin position="107"/>
        <end position="134"/>
    </location>
</feature>
<feature type="domain" description="C2H2-type" evidence="12">
    <location>
        <begin position="1940"/>
        <end position="1967"/>
    </location>
</feature>
<feature type="domain" description="C2H2-type" evidence="12">
    <location>
        <begin position="1005"/>
        <end position="1033"/>
    </location>
</feature>
<evidence type="ECO:0000256" key="11">
    <source>
        <dbReference type="SAM" id="MobiDB-lite"/>
    </source>
</evidence>
<evidence type="ECO:0000256" key="7">
    <source>
        <dbReference type="ARBA" id="ARBA00023125"/>
    </source>
</evidence>
<feature type="domain" description="C2H2-type" evidence="12">
    <location>
        <begin position="1496"/>
        <end position="1523"/>
    </location>
</feature>
<feature type="domain" description="C2H2-type" evidence="12">
    <location>
        <begin position="2082"/>
        <end position="2109"/>
    </location>
</feature>
<reference evidence="13 14" key="1">
    <citation type="submission" date="2021-05" db="EMBL/GenBank/DDBJ databases">
        <authorList>
            <person name="Zahm M."/>
            <person name="Klopp C."/>
            <person name="Cabau C."/>
            <person name="Kuhl H."/>
            <person name="Suciu R."/>
            <person name="Ciorpac M."/>
            <person name="Holostenco D."/>
            <person name="Gessner J."/>
            <person name="Wuertz S."/>
            <person name="Hohne C."/>
            <person name="Stock M."/>
            <person name="Gislard M."/>
            <person name="Lluch J."/>
            <person name="Milhes M."/>
            <person name="Lampietro C."/>
            <person name="Lopez Roques C."/>
            <person name="Donnadieu C."/>
            <person name="Du K."/>
            <person name="Schartl M."/>
            <person name="Guiguen Y."/>
        </authorList>
    </citation>
    <scope>NUCLEOTIDE SEQUENCE [LARGE SCALE GENOMIC DNA]</scope>
    <source>
        <strain evidence="13">Hh-F2</strain>
        <tissue evidence="13">Blood</tissue>
    </source>
</reference>
<evidence type="ECO:0000256" key="6">
    <source>
        <dbReference type="ARBA" id="ARBA00023015"/>
    </source>
</evidence>
<feature type="domain" description="C2H2-type" evidence="12">
    <location>
        <begin position="633"/>
        <end position="660"/>
    </location>
</feature>
<feature type="domain" description="C2H2-type" evidence="12">
    <location>
        <begin position="1359"/>
        <end position="1391"/>
    </location>
</feature>
<organism evidence="13 14">
    <name type="scientific">Huso huso</name>
    <name type="common">Beluga</name>
    <name type="synonym">Acipenser huso</name>
    <dbReference type="NCBI Taxonomy" id="61971"/>
    <lineage>
        <taxon>Eukaryota</taxon>
        <taxon>Metazoa</taxon>
        <taxon>Chordata</taxon>
        <taxon>Craniata</taxon>
        <taxon>Vertebrata</taxon>
        <taxon>Euteleostomi</taxon>
        <taxon>Actinopterygii</taxon>
        <taxon>Chondrostei</taxon>
        <taxon>Acipenseriformes</taxon>
        <taxon>Acipenseridae</taxon>
        <taxon>Huso</taxon>
    </lineage>
</organism>
<feature type="domain" description="C2H2-type" evidence="12">
    <location>
        <begin position="1677"/>
        <end position="1704"/>
    </location>
</feature>
<feature type="region of interest" description="Disordered" evidence="11">
    <location>
        <begin position="1617"/>
        <end position="1647"/>
    </location>
</feature>
<keyword evidence="9" id="KW-0539">Nucleus</keyword>
<dbReference type="Pfam" id="PF13912">
    <property type="entry name" value="zf-C2H2_6"/>
    <property type="match status" value="1"/>
</dbReference>
<feature type="compositionally biased region" description="Basic and acidic residues" evidence="11">
    <location>
        <begin position="882"/>
        <end position="893"/>
    </location>
</feature>
<feature type="domain" description="C2H2-type" evidence="12">
    <location>
        <begin position="2022"/>
        <end position="2049"/>
    </location>
</feature>
<feature type="domain" description="C2H2-type" evidence="12">
    <location>
        <begin position="472"/>
        <end position="499"/>
    </location>
</feature>
<feature type="domain" description="C2H2-type" evidence="12">
    <location>
        <begin position="52"/>
        <end position="82"/>
    </location>
</feature>
<feature type="domain" description="C2H2-type" evidence="12">
    <location>
        <begin position="2048"/>
        <end position="2075"/>
    </location>
</feature>
<feature type="domain" description="C2H2-type" evidence="12">
    <location>
        <begin position="1596"/>
        <end position="1623"/>
    </location>
</feature>
<feature type="domain" description="C2H2-type" evidence="12">
    <location>
        <begin position="605"/>
        <end position="632"/>
    </location>
</feature>
<keyword evidence="3" id="KW-0677">Repeat</keyword>
<keyword evidence="8" id="KW-0804">Transcription</keyword>
<feature type="compositionally biased region" description="Basic and acidic residues" evidence="11">
    <location>
        <begin position="959"/>
        <end position="972"/>
    </location>
</feature>
<feature type="region of interest" description="Disordered" evidence="11">
    <location>
        <begin position="71"/>
        <end position="96"/>
    </location>
</feature>
<proteinExistence type="predicted"/>
<feature type="domain" description="C2H2-type" evidence="12">
    <location>
        <begin position="1731"/>
        <end position="1758"/>
    </location>
</feature>
<feature type="domain" description="C2H2-type" evidence="12">
    <location>
        <begin position="1649"/>
        <end position="1676"/>
    </location>
</feature>
<feature type="domain" description="C2H2-type" evidence="12">
    <location>
        <begin position="811"/>
        <end position="838"/>
    </location>
</feature>
<feature type="compositionally biased region" description="Basic and acidic residues" evidence="11">
    <location>
        <begin position="983"/>
        <end position="993"/>
    </location>
</feature>
<keyword evidence="14" id="KW-1185">Reference proteome</keyword>
<dbReference type="InterPro" id="IPR013087">
    <property type="entry name" value="Znf_C2H2_type"/>
</dbReference>
<evidence type="ECO:0000256" key="2">
    <source>
        <dbReference type="ARBA" id="ARBA00022723"/>
    </source>
</evidence>
<feature type="domain" description="C2H2-type" evidence="12">
    <location>
        <begin position="246"/>
        <end position="273"/>
    </location>
</feature>
<feature type="domain" description="C2H2-type" evidence="12">
    <location>
        <begin position="926"/>
        <end position="953"/>
    </location>
</feature>
<feature type="compositionally biased region" description="Basic and acidic residues" evidence="11">
    <location>
        <begin position="1630"/>
        <end position="1640"/>
    </location>
</feature>
<dbReference type="PANTHER" id="PTHR24399:SF23">
    <property type="entry name" value="C2H2-TYPE DOMAIN-CONTAINING PROTEIN"/>
    <property type="match status" value="1"/>
</dbReference>
<feature type="domain" description="C2H2-type" evidence="12">
    <location>
        <begin position="1304"/>
        <end position="1331"/>
    </location>
</feature>
<evidence type="ECO:0000256" key="10">
    <source>
        <dbReference type="PROSITE-ProRule" id="PRU00042"/>
    </source>
</evidence>
<feature type="domain" description="C2H2-type" evidence="12">
    <location>
        <begin position="1758"/>
        <end position="1785"/>
    </location>
</feature>
<feature type="compositionally biased region" description="Gly residues" evidence="11">
    <location>
        <begin position="535"/>
        <end position="544"/>
    </location>
</feature>
<feature type="compositionally biased region" description="Low complexity" evidence="11">
    <location>
        <begin position="1452"/>
        <end position="1468"/>
    </location>
</feature>
<dbReference type="InterPro" id="IPR036236">
    <property type="entry name" value="Znf_C2H2_sf"/>
</dbReference>
<feature type="compositionally biased region" description="Basic and acidic residues" evidence="11">
    <location>
        <begin position="670"/>
        <end position="692"/>
    </location>
</feature>
<feature type="domain" description="C2H2-type" evidence="12">
    <location>
        <begin position="1034"/>
        <end position="1061"/>
    </location>
</feature>
<feature type="region of interest" description="Disordered" evidence="11">
    <location>
        <begin position="1869"/>
        <end position="1888"/>
    </location>
</feature>
<keyword evidence="7" id="KW-0238">DNA-binding</keyword>
<feature type="domain" description="C2H2-type" evidence="12">
    <location>
        <begin position="1524"/>
        <end position="1554"/>
    </location>
</feature>
<feature type="compositionally biased region" description="Basic and acidic residues" evidence="11">
    <location>
        <begin position="1469"/>
        <end position="1483"/>
    </location>
</feature>